<dbReference type="GO" id="GO:0008270">
    <property type="term" value="F:zinc ion binding"/>
    <property type="evidence" value="ECO:0007669"/>
    <property type="project" value="TreeGrafter"/>
</dbReference>
<reference evidence="11 12" key="2">
    <citation type="journal article" date="2019" name="G3 (Bethesda)">
        <title>Hybrid Assembly of the Genome of the Entomopathogenic Nematode Steinernema carpocapsae Identifies the X-Chromosome.</title>
        <authorList>
            <person name="Serra L."/>
            <person name="Macchietto M."/>
            <person name="Macias-Munoz A."/>
            <person name="McGill C.J."/>
            <person name="Rodriguez I.M."/>
            <person name="Rodriguez B."/>
            <person name="Murad R."/>
            <person name="Mortazavi A."/>
        </authorList>
    </citation>
    <scope>NUCLEOTIDE SEQUENCE [LARGE SCALE GENOMIC DNA]</scope>
    <source>
        <strain evidence="11 12">ALL</strain>
    </source>
</reference>
<comment type="similarity">
    <text evidence="4">Belongs to the CDIP1/LITAF family.</text>
</comment>
<keyword evidence="5" id="KW-0479">Metal-binding</keyword>
<evidence type="ECO:0000256" key="3">
    <source>
        <dbReference type="ARBA" id="ARBA00004630"/>
    </source>
</evidence>
<evidence type="ECO:0000256" key="8">
    <source>
        <dbReference type="SAM" id="MobiDB-lite"/>
    </source>
</evidence>
<keyword evidence="12" id="KW-1185">Reference proteome</keyword>
<proteinExistence type="inferred from homology"/>
<evidence type="ECO:0000256" key="6">
    <source>
        <dbReference type="ARBA" id="ARBA00022833"/>
    </source>
</evidence>
<evidence type="ECO:0000256" key="2">
    <source>
        <dbReference type="ARBA" id="ARBA00004481"/>
    </source>
</evidence>
<name>A0A4U5LNV4_STECR</name>
<feature type="transmembrane region" description="Helical" evidence="9">
    <location>
        <begin position="110"/>
        <end position="129"/>
    </location>
</feature>
<dbReference type="EMBL" id="AZBU02000014">
    <property type="protein sequence ID" value="TKR57582.1"/>
    <property type="molecule type" value="Genomic_DNA"/>
</dbReference>
<evidence type="ECO:0000313" key="11">
    <source>
        <dbReference type="EMBL" id="TKR57582.1"/>
    </source>
</evidence>
<dbReference type="OrthoDB" id="5852176at2759"/>
<organism evidence="11 12">
    <name type="scientific">Steinernema carpocapsae</name>
    <name type="common">Entomopathogenic nematode</name>
    <dbReference type="NCBI Taxonomy" id="34508"/>
    <lineage>
        <taxon>Eukaryota</taxon>
        <taxon>Metazoa</taxon>
        <taxon>Ecdysozoa</taxon>
        <taxon>Nematoda</taxon>
        <taxon>Chromadorea</taxon>
        <taxon>Rhabditida</taxon>
        <taxon>Tylenchina</taxon>
        <taxon>Panagrolaimomorpha</taxon>
        <taxon>Strongyloidoidea</taxon>
        <taxon>Steinernematidae</taxon>
        <taxon>Steinernema</taxon>
    </lineage>
</organism>
<keyword evidence="9" id="KW-1133">Transmembrane helix</keyword>
<evidence type="ECO:0000259" key="10">
    <source>
        <dbReference type="PROSITE" id="PS51837"/>
    </source>
</evidence>
<dbReference type="Pfam" id="PF10601">
    <property type="entry name" value="zf-LITAF-like"/>
    <property type="match status" value="1"/>
</dbReference>
<comment type="caution">
    <text evidence="11">The sequence shown here is derived from an EMBL/GenBank/DDBJ whole genome shotgun (WGS) entry which is preliminary data.</text>
</comment>
<feature type="domain" description="LITAF" evidence="10">
    <location>
        <begin position="79"/>
        <end position="162"/>
    </location>
</feature>
<dbReference type="GO" id="GO:0005765">
    <property type="term" value="C:lysosomal membrane"/>
    <property type="evidence" value="ECO:0007669"/>
    <property type="project" value="UniProtKB-SubCell"/>
</dbReference>
<protein>
    <recommendedName>
        <fullName evidence="10">LITAF domain-containing protein</fullName>
    </recommendedName>
</protein>
<dbReference type="GO" id="GO:0031902">
    <property type="term" value="C:late endosome membrane"/>
    <property type="evidence" value="ECO:0007669"/>
    <property type="project" value="UniProtKB-SubCell"/>
</dbReference>
<sequence length="162" mass="17958">MAAPNNSKADMEDEASTRKRPLTAFAPVQDDGSCQPPHHPNTVPEQAQYSPSQPPPYDQHVAPQVQYVVDGQPITVGHNQQILVVTPFVVGEEPMQMNCKHCKEMVITRVDYTMGRFACIIVVVMLLFGCVPCACIPCCLNSCKDAMHFCPKCENYVGSYKR</sequence>
<reference evidence="11 12" key="1">
    <citation type="journal article" date="2015" name="Genome Biol.">
        <title>Comparative genomics of Steinernema reveals deeply conserved gene regulatory networks.</title>
        <authorList>
            <person name="Dillman A.R."/>
            <person name="Macchietto M."/>
            <person name="Porter C.F."/>
            <person name="Rogers A."/>
            <person name="Williams B."/>
            <person name="Antoshechkin I."/>
            <person name="Lee M.M."/>
            <person name="Goodwin Z."/>
            <person name="Lu X."/>
            <person name="Lewis E.E."/>
            <person name="Goodrich-Blair H."/>
            <person name="Stock S.P."/>
            <person name="Adams B.J."/>
            <person name="Sternberg P.W."/>
            <person name="Mortazavi A."/>
        </authorList>
    </citation>
    <scope>NUCLEOTIDE SEQUENCE [LARGE SCALE GENOMIC DNA]</scope>
    <source>
        <strain evidence="11 12">ALL</strain>
    </source>
</reference>
<keyword evidence="7 9" id="KW-0472">Membrane</keyword>
<feature type="region of interest" description="Disordered" evidence="8">
    <location>
        <begin position="1"/>
        <end position="57"/>
    </location>
</feature>
<gene>
    <name evidence="11" type="ORF">L596_030266</name>
</gene>
<dbReference type="InterPro" id="IPR037519">
    <property type="entry name" value="LITAF_fam"/>
</dbReference>
<keyword evidence="6" id="KW-0862">Zinc</keyword>
<evidence type="ECO:0000256" key="5">
    <source>
        <dbReference type="ARBA" id="ARBA00022723"/>
    </source>
</evidence>
<keyword evidence="9" id="KW-0812">Transmembrane</keyword>
<evidence type="ECO:0000256" key="1">
    <source>
        <dbReference type="ARBA" id="ARBA00004414"/>
    </source>
</evidence>
<comment type="subcellular location">
    <subcellularLocation>
        <location evidence="2">Endosome membrane</location>
        <topology evidence="2">Peripheral membrane protein</topology>
    </subcellularLocation>
    <subcellularLocation>
        <location evidence="1">Late endosome membrane</location>
    </subcellularLocation>
    <subcellularLocation>
        <location evidence="3">Lysosome membrane</location>
        <topology evidence="3">Peripheral membrane protein</topology>
        <orientation evidence="3">Cytoplasmic side</orientation>
    </subcellularLocation>
</comment>
<accession>A0A4U5LNV4</accession>
<evidence type="ECO:0000256" key="7">
    <source>
        <dbReference type="ARBA" id="ARBA00023136"/>
    </source>
</evidence>
<evidence type="ECO:0000256" key="9">
    <source>
        <dbReference type="SAM" id="Phobius"/>
    </source>
</evidence>
<dbReference type="PROSITE" id="PS51837">
    <property type="entry name" value="LITAF"/>
    <property type="match status" value="1"/>
</dbReference>
<dbReference type="InterPro" id="IPR006629">
    <property type="entry name" value="LITAF"/>
</dbReference>
<dbReference type="PANTHER" id="PTHR23292:SF6">
    <property type="entry name" value="FI16602P1-RELATED"/>
    <property type="match status" value="1"/>
</dbReference>
<evidence type="ECO:0000256" key="4">
    <source>
        <dbReference type="ARBA" id="ARBA00005975"/>
    </source>
</evidence>
<dbReference type="SMART" id="SM00714">
    <property type="entry name" value="LITAF"/>
    <property type="match status" value="1"/>
</dbReference>
<evidence type="ECO:0000313" key="12">
    <source>
        <dbReference type="Proteomes" id="UP000298663"/>
    </source>
</evidence>
<dbReference type="PANTHER" id="PTHR23292">
    <property type="entry name" value="LIPOPOLYSACCHARIDE-INDUCED TUMOR NECROSIS FACTOR-ALPHA FACTOR"/>
    <property type="match status" value="1"/>
</dbReference>
<dbReference type="AlphaFoldDB" id="A0A4U5LNV4"/>
<dbReference type="STRING" id="34508.A0A4U5LNV4"/>
<dbReference type="Proteomes" id="UP000298663">
    <property type="component" value="Unassembled WGS sequence"/>
</dbReference>